<dbReference type="Proteomes" id="UP001635816">
    <property type="component" value="Unassembled WGS sequence"/>
</dbReference>
<proteinExistence type="predicted"/>
<gene>
    <name evidence="1" type="ORF">ACK4CT_34955</name>
</gene>
<name>A0ABW9LKI6_9MYCO</name>
<organism evidence="1 2">
    <name type="scientific">Mycolicibacterium nivoides</name>
    <dbReference type="NCBI Taxonomy" id="2487344"/>
    <lineage>
        <taxon>Bacteria</taxon>
        <taxon>Bacillati</taxon>
        <taxon>Actinomycetota</taxon>
        <taxon>Actinomycetes</taxon>
        <taxon>Mycobacteriales</taxon>
        <taxon>Mycobacteriaceae</taxon>
        <taxon>Mycolicibacterium</taxon>
    </lineage>
</organism>
<sequence>MIDTTAVQTVETHEWEIPAYNRHAFEAAIAKANGKLARAGLDTRFEVAFENFEKPAKAVTGVVVTEPWVRATLTGPLKLSHGHYTFVASLIGEEAGVTVHSAPGQELGGYVPNGTTNCDHCGVDRNRTRLYLVRDERDGSIVQLGHSCIELYTGVSPKGLWSLTFDEELKSYTEASEGGFGIHDYGTSVDMVLAYAFAHSDRGRHYVPTGGWAGTATVAHVRNSLFADINKMKEGDRAYYVAKAVDAAAYAADAELIAAIRASVDETGSDSDYGRNLRVILAGEMVSPRNIGILSSLVKVYAVQQQIEAERKATPIVAGFIGEKGERIKNIAGVAKTVYRDEGYYGMRTLLVGITDDGHVITWWASKSLDIEVGQRFTIGAATVKKHDNYKGQDQTVLSRPSKFEVCAGEENE</sequence>
<accession>A0ABW9LKI6</accession>
<reference evidence="1 2" key="1">
    <citation type="submission" date="2024-12" db="EMBL/GenBank/DDBJ databases">
        <title>The coexistence of Mycolicibacterium septicum and Mycolicibacterium nivoides in clinical samples.</title>
        <authorList>
            <person name="Wang C."/>
            <person name="Feng Y."/>
            <person name="Zong Z."/>
        </authorList>
    </citation>
    <scope>NUCLEOTIDE SEQUENCE [LARGE SCALE GENOMIC DNA]</scope>
    <source>
        <strain evidence="1 2">120309</strain>
    </source>
</reference>
<protein>
    <recommendedName>
        <fullName evidence="3">Bacteriophage protein</fullName>
    </recommendedName>
</protein>
<dbReference type="EMBL" id="JBKBDD010000023">
    <property type="protein sequence ID" value="MFN6548375.1"/>
    <property type="molecule type" value="Genomic_DNA"/>
</dbReference>
<evidence type="ECO:0008006" key="3">
    <source>
        <dbReference type="Google" id="ProtNLM"/>
    </source>
</evidence>
<comment type="caution">
    <text evidence="1">The sequence shown here is derived from an EMBL/GenBank/DDBJ whole genome shotgun (WGS) entry which is preliminary data.</text>
</comment>
<evidence type="ECO:0000313" key="2">
    <source>
        <dbReference type="Proteomes" id="UP001635816"/>
    </source>
</evidence>
<keyword evidence="2" id="KW-1185">Reference proteome</keyword>
<dbReference type="RefSeq" id="WP_409545887.1">
    <property type="nucleotide sequence ID" value="NZ_JBKBDD010000023.1"/>
</dbReference>
<evidence type="ECO:0000313" key="1">
    <source>
        <dbReference type="EMBL" id="MFN6548375.1"/>
    </source>
</evidence>